<dbReference type="Proteomes" id="UP000199012">
    <property type="component" value="Unassembled WGS sequence"/>
</dbReference>
<accession>A0A1I0UZJ9</accession>
<evidence type="ECO:0000313" key="2">
    <source>
        <dbReference type="Proteomes" id="UP000199012"/>
    </source>
</evidence>
<evidence type="ECO:0008006" key="3">
    <source>
        <dbReference type="Google" id="ProtNLM"/>
    </source>
</evidence>
<sequence length="665" mass="70183">MSGRTPALDRTALQVAADLVAPGRRSLWAGLHPPVPGALSSTTILDPAADCRLDPALHGQVDTVLLLEDDLSASPHWPWVVDEALRALDGAGTLVVRHSPGPFMAAHGLMGLLHRRSGGRCRIVHRQEWAGTGQQVTAVEVGRTGGPGRPPAGLSFALVTDGRQPERVREFVESVRGVRGIHGTPYEVLVCGPRGSVDHLASPLWDDVRLVEQPEEHAHRGWITRKKNLLVAAARHDLVLVAHDRYTVAADWLEGLRVFGTDLDVVVPAQRTPDGTRYPDWVGLGHEVRLAPVVELPHGAYHPDVYLNGGALLARTELLREVPWNELLFWAEAEDVELTRRLQAAGVVPRFSRALQLETVLSRPDQVSAFERRRPRPGPVSLGRTPGVALAVAVDVRDGVHPAVVVDPPGATPPGDGLLPHVLAFSVQLGEEAGGLRGASLVVETPGQPGPVVATVNGSAAPPWGESRTGASVVRTVGLPPALVVRPHDTLRVRLAAGRPWTGQEVRVAVVPGTGEGPTTRLGAGGPGDRLLGRGWHAPEDWGRWSRSRTPSLVVGLEPGPAARLLLHARGMVPPGRDVQTVAVLLGGRPAGVLELGVQETWHALAVPAGSTCGGVLHVGFEVLSPVPPTRAGRGGDHRTLGIGLLAVGADDAVLRPVGPAGDGS</sequence>
<name>A0A1I0UZJ9_9CELL</name>
<proteinExistence type="predicted"/>
<dbReference type="STRING" id="988821.SAMN05421867_10124"/>
<protein>
    <recommendedName>
        <fullName evidence="3">Glycosyltransferase like family 2</fullName>
    </recommendedName>
</protein>
<dbReference type="Gene3D" id="3.90.550.10">
    <property type="entry name" value="Spore Coat Polysaccharide Biosynthesis Protein SpsA, Chain A"/>
    <property type="match status" value="1"/>
</dbReference>
<dbReference type="EMBL" id="FOKA01000001">
    <property type="protein sequence ID" value="SFA69197.1"/>
    <property type="molecule type" value="Genomic_DNA"/>
</dbReference>
<dbReference type="RefSeq" id="WP_139224246.1">
    <property type="nucleotide sequence ID" value="NZ_BONM01000023.1"/>
</dbReference>
<dbReference type="InterPro" id="IPR029044">
    <property type="entry name" value="Nucleotide-diphossugar_trans"/>
</dbReference>
<evidence type="ECO:0000313" key="1">
    <source>
        <dbReference type="EMBL" id="SFA69197.1"/>
    </source>
</evidence>
<organism evidence="1 2">
    <name type="scientific">Cellulomonas marina</name>
    <dbReference type="NCBI Taxonomy" id="988821"/>
    <lineage>
        <taxon>Bacteria</taxon>
        <taxon>Bacillati</taxon>
        <taxon>Actinomycetota</taxon>
        <taxon>Actinomycetes</taxon>
        <taxon>Micrococcales</taxon>
        <taxon>Cellulomonadaceae</taxon>
        <taxon>Cellulomonas</taxon>
    </lineage>
</organism>
<dbReference type="AlphaFoldDB" id="A0A1I0UZJ9"/>
<dbReference type="OrthoDB" id="6912764at2"/>
<dbReference type="SUPFAM" id="SSF53448">
    <property type="entry name" value="Nucleotide-diphospho-sugar transferases"/>
    <property type="match status" value="1"/>
</dbReference>
<keyword evidence="2" id="KW-1185">Reference proteome</keyword>
<reference evidence="1 2" key="1">
    <citation type="submission" date="2016-10" db="EMBL/GenBank/DDBJ databases">
        <authorList>
            <person name="de Groot N.N."/>
        </authorList>
    </citation>
    <scope>NUCLEOTIDE SEQUENCE [LARGE SCALE GENOMIC DNA]</scope>
    <source>
        <strain evidence="1 2">CGMCC 4.6945</strain>
    </source>
</reference>
<gene>
    <name evidence="1" type="ORF">SAMN05421867_10124</name>
</gene>